<proteinExistence type="predicted"/>
<keyword evidence="4" id="KW-1185">Reference proteome</keyword>
<reference evidence="3 5" key="2">
    <citation type="submission" date="2020-03" db="EMBL/GenBank/DDBJ databases">
        <title>Is there a link between lipid content and antibiotic production in Streptomyces?</title>
        <authorList>
            <person name="David M."/>
            <person name="Lejeune C."/>
            <person name="Abreu S."/>
            <person name="Thibessard A."/>
            <person name="Leblond P."/>
            <person name="Chaminade P."/>
            <person name="Virolle M.-J."/>
        </authorList>
    </citation>
    <scope>NUCLEOTIDE SEQUENCE [LARGE SCALE GENOMIC DNA]</scope>
    <source>
        <strain evidence="3 5">DSM 41481</strain>
    </source>
</reference>
<evidence type="ECO:0000313" key="4">
    <source>
        <dbReference type="Proteomes" id="UP000190306"/>
    </source>
</evidence>
<evidence type="ECO:0000313" key="1">
    <source>
        <dbReference type="EMBL" id="OOQ48265.1"/>
    </source>
</evidence>
<dbReference type="EMBL" id="CP050692">
    <property type="protein sequence ID" value="QIT42137.1"/>
    <property type="molecule type" value="Genomic_DNA"/>
</dbReference>
<reference evidence="1 4" key="1">
    <citation type="submission" date="2015-07" db="EMBL/GenBank/DDBJ databases">
        <title>Draft Genome Sequence of Streptomyces antibioticus, IMRU 3720 reveals insights in the evolution of actinomycin biosynthetic gene clusters in Streptomyces.</title>
        <authorList>
            <person name="Crnovcic I."/>
            <person name="Ruckert C."/>
            <person name="Kalinowksi J."/>
            <person name="Keller U."/>
        </authorList>
    </citation>
    <scope>NUCLEOTIDE SEQUENCE [LARGE SCALE GENOMIC DNA]</scope>
    <source>
        <strain evidence="1 4">DSM 41481</strain>
    </source>
</reference>
<dbReference type="Proteomes" id="UP000502504">
    <property type="component" value="Chromosome"/>
</dbReference>
<dbReference type="AlphaFoldDB" id="A0A1S9NHX3"/>
<protein>
    <recommendedName>
        <fullName evidence="6">YbjN domain-containing protein</fullName>
    </recommendedName>
</protein>
<gene>
    <name evidence="2" type="ORF">AFM16_00075</name>
    <name evidence="1" type="ORF">AFM16_37605</name>
    <name evidence="3" type="ORF">HCX60_00080</name>
</gene>
<evidence type="ECO:0000313" key="2">
    <source>
        <dbReference type="EMBL" id="OOQ54536.1"/>
    </source>
</evidence>
<dbReference type="EMBL" id="LHQL01000014">
    <property type="protein sequence ID" value="OOQ48265.1"/>
    <property type="molecule type" value="Genomic_DNA"/>
</dbReference>
<accession>A0A1S9NHX3</accession>
<evidence type="ECO:0000313" key="3">
    <source>
        <dbReference type="EMBL" id="QIT42137.1"/>
    </source>
</evidence>
<evidence type="ECO:0008006" key="6">
    <source>
        <dbReference type="Google" id="ProtNLM"/>
    </source>
</evidence>
<dbReference type="EMBL" id="LHQL01000001">
    <property type="protein sequence ID" value="OOQ54536.1"/>
    <property type="molecule type" value="Genomic_DNA"/>
</dbReference>
<evidence type="ECO:0000313" key="5">
    <source>
        <dbReference type="Proteomes" id="UP000502504"/>
    </source>
</evidence>
<dbReference type="Proteomes" id="UP000190306">
    <property type="component" value="Chromosome"/>
</dbReference>
<organism evidence="3 5">
    <name type="scientific">Streptomyces antibioticus</name>
    <dbReference type="NCBI Taxonomy" id="1890"/>
    <lineage>
        <taxon>Bacteria</taxon>
        <taxon>Bacillati</taxon>
        <taxon>Actinomycetota</taxon>
        <taxon>Actinomycetes</taxon>
        <taxon>Kitasatosporales</taxon>
        <taxon>Streptomycetaceae</taxon>
        <taxon>Streptomyces</taxon>
    </lineage>
</organism>
<name>A0A1S9NHX3_STRAT</name>
<sequence>MPMSRGTFDDVPLTTLFPHLSAADLESLGRAARAVDTARAAGEMVEWEWELNHAVFPDGQSGTPVVLGIDVVAHDDGGDQLEFLLQVVWADRGRLAVDAAVNVACWCETDHGTHDVDALSLVVDEEISLPEAFATAVERVTGWLADPRNADYWRDRAALQPRRR</sequence>